<keyword evidence="2" id="KW-1185">Reference proteome</keyword>
<sequence length="159" mass="16977">MQLNGTPSLVKPSRAAYLESARAAVAAGDWAALPVLPEVLTTPEPCKGCGGKGFEPIGGQLVLCRSCMYLADTHPGFDLPRRSRPNVGAMLATFAPGGRPVEVWRLCDACTIDQFAPPPWLPHRELPALRAALPWQPDCTVCGDLGWTPATTQGTEVTR</sequence>
<evidence type="ECO:0000313" key="2">
    <source>
        <dbReference type="Proteomes" id="UP000183413"/>
    </source>
</evidence>
<evidence type="ECO:0000313" key="1">
    <source>
        <dbReference type="EMBL" id="SFP03498.1"/>
    </source>
</evidence>
<gene>
    <name evidence="1" type="ORF">SAMN04489713_111122</name>
</gene>
<dbReference type="Proteomes" id="UP000183413">
    <property type="component" value="Unassembled WGS sequence"/>
</dbReference>
<proteinExistence type="predicted"/>
<name>A0A1I5M1J5_9ACTN</name>
<dbReference type="EMBL" id="FOVH01000011">
    <property type="protein sequence ID" value="SFP03498.1"/>
    <property type="molecule type" value="Genomic_DNA"/>
</dbReference>
<reference evidence="1 2" key="1">
    <citation type="submission" date="2016-10" db="EMBL/GenBank/DDBJ databases">
        <authorList>
            <person name="de Groot N.N."/>
        </authorList>
    </citation>
    <scope>NUCLEOTIDE SEQUENCE [LARGE SCALE GENOMIC DNA]</scope>
    <source>
        <strain evidence="1 2">DSM 43067</strain>
    </source>
</reference>
<accession>A0A1I5M1J5</accession>
<organism evidence="1 2">
    <name type="scientific">Actinomadura madurae</name>
    <dbReference type="NCBI Taxonomy" id="1993"/>
    <lineage>
        <taxon>Bacteria</taxon>
        <taxon>Bacillati</taxon>
        <taxon>Actinomycetota</taxon>
        <taxon>Actinomycetes</taxon>
        <taxon>Streptosporangiales</taxon>
        <taxon>Thermomonosporaceae</taxon>
        <taxon>Actinomadura</taxon>
    </lineage>
</organism>
<dbReference type="AlphaFoldDB" id="A0A1I5M1J5"/>
<dbReference type="RefSeq" id="WP_075022805.1">
    <property type="nucleotide sequence ID" value="NZ_FOVH01000011.1"/>
</dbReference>
<dbReference type="STRING" id="1993.SAMN04489713_111122"/>
<dbReference type="InParanoid" id="A0A1I5M1J5"/>
<protein>
    <submittedName>
        <fullName evidence="1">Uncharacterized protein</fullName>
    </submittedName>
</protein>